<dbReference type="Pfam" id="PF00126">
    <property type="entry name" value="HTH_1"/>
    <property type="match status" value="1"/>
</dbReference>
<protein>
    <submittedName>
        <fullName evidence="6">Transcriptional regulator, LysR family</fullName>
    </submittedName>
</protein>
<dbReference type="STRING" id="610130.Closa_0440"/>
<dbReference type="EMBL" id="CP002109">
    <property type="protein sequence ID" value="ADL03077.1"/>
    <property type="molecule type" value="Genomic_DNA"/>
</dbReference>
<evidence type="ECO:0000313" key="7">
    <source>
        <dbReference type="Proteomes" id="UP000001662"/>
    </source>
</evidence>
<dbReference type="PROSITE" id="PS50931">
    <property type="entry name" value="HTH_LYSR"/>
    <property type="match status" value="1"/>
</dbReference>
<dbReference type="PANTHER" id="PTHR30126">
    <property type="entry name" value="HTH-TYPE TRANSCRIPTIONAL REGULATOR"/>
    <property type="match status" value="1"/>
</dbReference>
<evidence type="ECO:0000313" key="6">
    <source>
        <dbReference type="EMBL" id="ADL03077.1"/>
    </source>
</evidence>
<dbReference type="SUPFAM" id="SSF53850">
    <property type="entry name" value="Periplasmic binding protein-like II"/>
    <property type="match status" value="1"/>
</dbReference>
<accession>D9R3W4</accession>
<dbReference type="eggNOG" id="COG0583">
    <property type="taxonomic scope" value="Bacteria"/>
</dbReference>
<evidence type="ECO:0000256" key="3">
    <source>
        <dbReference type="ARBA" id="ARBA00023125"/>
    </source>
</evidence>
<dbReference type="CDD" id="cd05466">
    <property type="entry name" value="PBP2_LTTR_substrate"/>
    <property type="match status" value="1"/>
</dbReference>
<dbReference type="GO" id="GO:0003700">
    <property type="term" value="F:DNA-binding transcription factor activity"/>
    <property type="evidence" value="ECO:0007669"/>
    <property type="project" value="InterPro"/>
</dbReference>
<gene>
    <name evidence="6" type="ordered locus">Closa_0440</name>
</gene>
<dbReference type="SUPFAM" id="SSF46785">
    <property type="entry name" value="Winged helix' DNA-binding domain"/>
    <property type="match status" value="1"/>
</dbReference>
<dbReference type="InterPro" id="IPR036390">
    <property type="entry name" value="WH_DNA-bd_sf"/>
</dbReference>
<evidence type="ECO:0000259" key="5">
    <source>
        <dbReference type="PROSITE" id="PS50931"/>
    </source>
</evidence>
<proteinExistence type="inferred from homology"/>
<evidence type="ECO:0000256" key="1">
    <source>
        <dbReference type="ARBA" id="ARBA00009437"/>
    </source>
</evidence>
<dbReference type="FunFam" id="1.10.10.10:FF:000001">
    <property type="entry name" value="LysR family transcriptional regulator"/>
    <property type="match status" value="1"/>
</dbReference>
<feature type="domain" description="HTH lysR-type" evidence="5">
    <location>
        <begin position="1"/>
        <end position="58"/>
    </location>
</feature>
<dbReference type="PRINTS" id="PR00039">
    <property type="entry name" value="HTHLYSR"/>
</dbReference>
<dbReference type="HOGENOM" id="CLU_039613_6_1_9"/>
<dbReference type="RefSeq" id="WP_013271175.1">
    <property type="nucleotide sequence ID" value="NC_014376.1"/>
</dbReference>
<comment type="similarity">
    <text evidence="1">Belongs to the LysR transcriptional regulatory family.</text>
</comment>
<dbReference type="Gene3D" id="3.40.190.290">
    <property type="match status" value="1"/>
</dbReference>
<organism evidence="6 7">
    <name type="scientific">Lacrimispora saccharolytica (strain ATCC 35040 / DSM 2544 / NRCC 2533 / WM1)</name>
    <name type="common">Clostridium saccharolyticum</name>
    <dbReference type="NCBI Taxonomy" id="610130"/>
    <lineage>
        <taxon>Bacteria</taxon>
        <taxon>Bacillati</taxon>
        <taxon>Bacillota</taxon>
        <taxon>Clostridia</taxon>
        <taxon>Lachnospirales</taxon>
        <taxon>Lachnospiraceae</taxon>
        <taxon>Lacrimispora</taxon>
    </lineage>
</organism>
<dbReference type="Gene3D" id="1.10.10.10">
    <property type="entry name" value="Winged helix-like DNA-binding domain superfamily/Winged helix DNA-binding domain"/>
    <property type="match status" value="1"/>
</dbReference>
<evidence type="ECO:0000256" key="2">
    <source>
        <dbReference type="ARBA" id="ARBA00023015"/>
    </source>
</evidence>
<keyword evidence="2" id="KW-0805">Transcription regulation</keyword>
<dbReference type="GO" id="GO:0000976">
    <property type="term" value="F:transcription cis-regulatory region binding"/>
    <property type="evidence" value="ECO:0007669"/>
    <property type="project" value="TreeGrafter"/>
</dbReference>
<keyword evidence="3" id="KW-0238">DNA-binding</keyword>
<dbReference type="InterPro" id="IPR000847">
    <property type="entry name" value="LysR_HTH_N"/>
</dbReference>
<dbReference type="Proteomes" id="UP000001662">
    <property type="component" value="Chromosome"/>
</dbReference>
<dbReference type="Pfam" id="PF03466">
    <property type="entry name" value="LysR_substrate"/>
    <property type="match status" value="1"/>
</dbReference>
<dbReference type="OrthoDB" id="119203at2"/>
<dbReference type="PaxDb" id="610130-Closa_0440"/>
<reference evidence="6" key="1">
    <citation type="submission" date="2010-07" db="EMBL/GenBank/DDBJ databases">
        <title>Complete sequence of Clostridium saccharolyticum WM1.</title>
        <authorList>
            <consortium name="US DOE Joint Genome Institute"/>
            <person name="Lucas S."/>
            <person name="Copeland A."/>
            <person name="Lapidus A."/>
            <person name="Cheng J.-F."/>
            <person name="Bruce D."/>
            <person name="Goodwin L."/>
            <person name="Pitluck S."/>
            <person name="Chertkov O."/>
            <person name="Detter J.C."/>
            <person name="Han C."/>
            <person name="Tapia R."/>
            <person name="Land M."/>
            <person name="Hauser L."/>
            <person name="Chang Y.-J."/>
            <person name="Jeffries C."/>
            <person name="Kyrpides N."/>
            <person name="Ivanova N."/>
            <person name="Mikhailova N."/>
            <person name="Mouttaki H."/>
            <person name="Lin L."/>
            <person name="Zhou J."/>
            <person name="Hemme C.L."/>
            <person name="Woyke T."/>
        </authorList>
    </citation>
    <scope>NUCLEOTIDE SEQUENCE [LARGE SCALE GENOMIC DNA]</scope>
    <source>
        <strain evidence="6">WM1</strain>
    </source>
</reference>
<keyword evidence="4" id="KW-0804">Transcription</keyword>
<dbReference type="InterPro" id="IPR005119">
    <property type="entry name" value="LysR_subst-bd"/>
</dbReference>
<name>D9R3W4_LACSW</name>
<dbReference type="PANTHER" id="PTHR30126:SF40">
    <property type="entry name" value="HTH-TYPE TRANSCRIPTIONAL REGULATOR GLTR"/>
    <property type="match status" value="1"/>
</dbReference>
<keyword evidence="7" id="KW-1185">Reference proteome</keyword>
<evidence type="ECO:0000256" key="4">
    <source>
        <dbReference type="ARBA" id="ARBA00023163"/>
    </source>
</evidence>
<dbReference type="InterPro" id="IPR036388">
    <property type="entry name" value="WH-like_DNA-bd_sf"/>
</dbReference>
<dbReference type="KEGG" id="csh:Closa_0440"/>
<dbReference type="AlphaFoldDB" id="D9R3W4"/>
<sequence>MELREIKTFLEVANRKSFCRAAEKLGYSQAAVTVQIKQLEKELNVHLFDRLGKQTTLTHEGETFYGYAAEVVRNLTHVKNILSQSSELSGRLVIGTIESICSTLFPPLIREFHRLYPLVNVSIVVDSPGVLLDMMNHNTIDLVYFLDELMYDEKWVKVMEKPESIIFAASKNHPYAMEAGLTMDQVISQPMLLTEKDASYRFMLEQHLASCGKKVHPFLEIGNTEFIIKLLRSNAGISFLPEFTISRDIEEGILTSLKMKDFHLETWRQMVYHRDKWISREMKAFIELVQRMEQGSE</sequence>